<sequence length="159" mass="17376">SLDPFVVSPPQILPSSGCIRAAAHINCSCETEGNPSPAVEWQMDGRPVNDSDAFTIRHEPLNATGLVRSFITINSQGKDLSTLVCHSTNSVGSASQVTFIHLARLKPTGTDPKRFTIAAEGFTIQILLYLYCISHLWGFHMQNVCTLAAHMYHMSTTNM</sequence>
<evidence type="ECO:0000313" key="3">
    <source>
        <dbReference type="Proteomes" id="UP000472263"/>
    </source>
</evidence>
<keyword evidence="3" id="KW-1185">Reference proteome</keyword>
<reference evidence="2" key="2">
    <citation type="submission" date="2025-08" db="UniProtKB">
        <authorList>
            <consortium name="Ensembl"/>
        </authorList>
    </citation>
    <scope>IDENTIFICATION</scope>
</reference>
<feature type="domain" description="Ig-like" evidence="1">
    <location>
        <begin position="4"/>
        <end position="98"/>
    </location>
</feature>
<dbReference type="InterPro" id="IPR036179">
    <property type="entry name" value="Ig-like_dom_sf"/>
</dbReference>
<dbReference type="InterPro" id="IPR013098">
    <property type="entry name" value="Ig_I-set"/>
</dbReference>
<dbReference type="GeneTree" id="ENSGT00990000204040"/>
<reference evidence="2" key="3">
    <citation type="submission" date="2025-09" db="UniProtKB">
        <authorList>
            <consortium name="Ensembl"/>
        </authorList>
    </citation>
    <scope>IDENTIFICATION</scope>
</reference>
<name>A0A668ALC4_9TELE</name>
<evidence type="ECO:0000313" key="2">
    <source>
        <dbReference type="Ensembl" id="ENSMMDP00005048764.1"/>
    </source>
</evidence>
<dbReference type="PROSITE" id="PS50835">
    <property type="entry name" value="IG_LIKE"/>
    <property type="match status" value="1"/>
</dbReference>
<dbReference type="InParanoid" id="A0A668ALC4"/>
<proteinExistence type="predicted"/>
<dbReference type="InterPro" id="IPR013783">
    <property type="entry name" value="Ig-like_fold"/>
</dbReference>
<accession>A0A668ALC4</accession>
<dbReference type="InterPro" id="IPR007110">
    <property type="entry name" value="Ig-like_dom"/>
</dbReference>
<reference evidence="2" key="1">
    <citation type="submission" date="2019-06" db="EMBL/GenBank/DDBJ databases">
        <authorList>
            <consortium name="Wellcome Sanger Institute Data Sharing"/>
        </authorList>
    </citation>
    <scope>NUCLEOTIDE SEQUENCE [LARGE SCALE GENOMIC DNA]</scope>
</reference>
<protein>
    <recommendedName>
        <fullName evidence="1">Ig-like domain-containing protein</fullName>
    </recommendedName>
</protein>
<evidence type="ECO:0000259" key="1">
    <source>
        <dbReference type="PROSITE" id="PS50835"/>
    </source>
</evidence>
<organism evidence="2 3">
    <name type="scientific">Myripristis murdjan</name>
    <name type="common">pinecone soldierfish</name>
    <dbReference type="NCBI Taxonomy" id="586833"/>
    <lineage>
        <taxon>Eukaryota</taxon>
        <taxon>Metazoa</taxon>
        <taxon>Chordata</taxon>
        <taxon>Craniata</taxon>
        <taxon>Vertebrata</taxon>
        <taxon>Euteleostomi</taxon>
        <taxon>Actinopterygii</taxon>
        <taxon>Neopterygii</taxon>
        <taxon>Teleostei</taxon>
        <taxon>Neoteleostei</taxon>
        <taxon>Acanthomorphata</taxon>
        <taxon>Holocentriformes</taxon>
        <taxon>Holocentridae</taxon>
        <taxon>Myripristis</taxon>
    </lineage>
</organism>
<dbReference type="Gene3D" id="2.60.40.10">
    <property type="entry name" value="Immunoglobulins"/>
    <property type="match status" value="1"/>
</dbReference>
<dbReference type="Pfam" id="PF07679">
    <property type="entry name" value="I-set"/>
    <property type="match status" value="1"/>
</dbReference>
<dbReference type="AlphaFoldDB" id="A0A668ALC4"/>
<dbReference type="Proteomes" id="UP000472263">
    <property type="component" value="Chromosome 16"/>
</dbReference>
<dbReference type="Ensembl" id="ENSMMDT00005049719.1">
    <property type="protein sequence ID" value="ENSMMDP00005048764.1"/>
    <property type="gene ID" value="ENSMMDG00005022172.1"/>
</dbReference>
<dbReference type="SUPFAM" id="SSF48726">
    <property type="entry name" value="Immunoglobulin"/>
    <property type="match status" value="1"/>
</dbReference>